<dbReference type="PANTHER" id="PTHR12110">
    <property type="entry name" value="HYDROXYPYRUVATE ISOMERASE"/>
    <property type="match status" value="1"/>
</dbReference>
<gene>
    <name evidence="2" type="ORF">DBZ36_07505</name>
</gene>
<dbReference type="PANTHER" id="PTHR12110:SF41">
    <property type="entry name" value="INOSOSE DEHYDRATASE"/>
    <property type="match status" value="1"/>
</dbReference>
<feature type="domain" description="Xylose isomerase-like TIM barrel" evidence="1">
    <location>
        <begin position="27"/>
        <end position="244"/>
    </location>
</feature>
<dbReference type="EMBL" id="RAQO01000004">
    <property type="protein sequence ID" value="RKF20279.1"/>
    <property type="molecule type" value="Genomic_DNA"/>
</dbReference>
<accession>A0A420EHV7</accession>
<dbReference type="InterPro" id="IPR036237">
    <property type="entry name" value="Xyl_isomerase-like_sf"/>
</dbReference>
<proteinExistence type="predicted"/>
<keyword evidence="3" id="KW-1185">Reference proteome</keyword>
<evidence type="ECO:0000313" key="3">
    <source>
        <dbReference type="Proteomes" id="UP000286482"/>
    </source>
</evidence>
<dbReference type="Gene3D" id="3.20.20.150">
    <property type="entry name" value="Divalent-metal-dependent TIM barrel enzymes"/>
    <property type="match status" value="1"/>
</dbReference>
<dbReference type="GO" id="GO:0016853">
    <property type="term" value="F:isomerase activity"/>
    <property type="evidence" value="ECO:0007669"/>
    <property type="project" value="UniProtKB-KW"/>
</dbReference>
<dbReference type="AlphaFoldDB" id="A0A420EHV7"/>
<dbReference type="InterPro" id="IPR013022">
    <property type="entry name" value="Xyl_isomerase-like_TIM-brl"/>
</dbReference>
<dbReference type="Pfam" id="PF01261">
    <property type="entry name" value="AP_endonuc_2"/>
    <property type="match status" value="1"/>
</dbReference>
<reference evidence="2 3" key="1">
    <citation type="submission" date="2018-09" db="EMBL/GenBank/DDBJ databases">
        <authorList>
            <person name="Wang Z."/>
        </authorList>
    </citation>
    <scope>NUCLEOTIDE SEQUENCE [LARGE SCALE GENOMIC DNA]</scope>
    <source>
        <strain evidence="2 3">ALS 81</strain>
    </source>
</reference>
<name>A0A420EHV7_9ALTE</name>
<evidence type="ECO:0000313" key="2">
    <source>
        <dbReference type="EMBL" id="RKF20279.1"/>
    </source>
</evidence>
<organism evidence="2 3">
    <name type="scientific">Alginatibacterium sediminis</name>
    <dbReference type="NCBI Taxonomy" id="2164068"/>
    <lineage>
        <taxon>Bacteria</taxon>
        <taxon>Pseudomonadati</taxon>
        <taxon>Pseudomonadota</taxon>
        <taxon>Gammaproteobacteria</taxon>
        <taxon>Alteromonadales</taxon>
        <taxon>Alteromonadaceae</taxon>
        <taxon>Alginatibacterium</taxon>
    </lineage>
</organism>
<dbReference type="Proteomes" id="UP000286482">
    <property type="component" value="Unassembled WGS sequence"/>
</dbReference>
<dbReference type="InterPro" id="IPR050312">
    <property type="entry name" value="IolE/XylAMocC-like"/>
</dbReference>
<keyword evidence="2" id="KW-0413">Isomerase</keyword>
<sequence>MLYVVDIAVSTVAYDGYDYEQIARSLQKLNVKAVEVALIDGCVEPFTELQLKEAWAKEIRACFESFGIRCSSFAAHVALVGDDAAQKLIRRIRFAAALGAPHVVTYACPSAHWPALYQQLQQALILAKQLNVRVLIENPGDGKEHIIDNSSDMQAFKELYSKDGLGTNYDPGNFVSHCPQDKPLTDALSSFNCADHFHLKDVLKTEQGYQFRSLGLGCIDYAALLQAMAIQRPNMNMSIELPLRLSRALNGQAIRASQKIPLEQIELQLSHALEMVQRNFLNQRTPA</sequence>
<dbReference type="SUPFAM" id="SSF51658">
    <property type="entry name" value="Xylose isomerase-like"/>
    <property type="match status" value="1"/>
</dbReference>
<protein>
    <submittedName>
        <fullName evidence="2">Sugar phosphate isomerase/epimerase</fullName>
    </submittedName>
</protein>
<evidence type="ECO:0000259" key="1">
    <source>
        <dbReference type="Pfam" id="PF01261"/>
    </source>
</evidence>
<comment type="caution">
    <text evidence="2">The sequence shown here is derived from an EMBL/GenBank/DDBJ whole genome shotgun (WGS) entry which is preliminary data.</text>
</comment>